<dbReference type="Ensembl" id="ENSLAFT00000031960.1">
    <property type="protein sequence ID" value="ENSLAFP00000019487.1"/>
    <property type="gene ID" value="ENSLAFG00000026505.1"/>
</dbReference>
<evidence type="ECO:0000256" key="3">
    <source>
        <dbReference type="ARBA" id="ARBA00022729"/>
    </source>
</evidence>
<proteinExistence type="inferred from homology"/>
<evidence type="ECO:0008006" key="8">
    <source>
        <dbReference type="Google" id="ProtNLM"/>
    </source>
</evidence>
<keyword evidence="3" id="KW-0732">Signal</keyword>
<dbReference type="InParanoid" id="G3TV79"/>
<keyword evidence="2" id="KW-0645">Protease</keyword>
<name>G3TV79_LOXAF</name>
<dbReference type="OMA" id="MRQWYHQ"/>
<dbReference type="Gene3D" id="3.40.50.1820">
    <property type="entry name" value="alpha/beta hydrolase"/>
    <property type="match status" value="1"/>
</dbReference>
<dbReference type="InterPro" id="IPR008758">
    <property type="entry name" value="Peptidase_S28"/>
</dbReference>
<keyword evidence="4" id="KW-0378">Hydrolase</keyword>
<evidence type="ECO:0000256" key="1">
    <source>
        <dbReference type="ARBA" id="ARBA00011079"/>
    </source>
</evidence>
<dbReference type="Proteomes" id="UP000007646">
    <property type="component" value="Unassembled WGS sequence"/>
</dbReference>
<dbReference type="HOGENOM" id="CLU_020959_3_0_1"/>
<dbReference type="GO" id="GO:0070008">
    <property type="term" value="F:serine-type exopeptidase activity"/>
    <property type="evidence" value="ECO:0007669"/>
    <property type="project" value="InterPro"/>
</dbReference>
<evidence type="ECO:0000256" key="2">
    <source>
        <dbReference type="ARBA" id="ARBA00022670"/>
    </source>
</evidence>
<reference evidence="6 7" key="1">
    <citation type="submission" date="2009-06" db="EMBL/GenBank/DDBJ databases">
        <title>The Genome Sequence of Loxodonta africana (African elephant).</title>
        <authorList>
            <person name="Di Palma F."/>
            <person name="Heiman D."/>
            <person name="Young S."/>
            <person name="Johnson J."/>
            <person name="Lander E.S."/>
            <person name="Lindblad-Toh K."/>
        </authorList>
    </citation>
    <scope>NUCLEOTIDE SEQUENCE [LARGE SCALE GENOMIC DNA]</scope>
    <source>
        <strain evidence="6 7">Isolate ISIS603380</strain>
    </source>
</reference>
<dbReference type="eggNOG" id="KOG2182">
    <property type="taxonomic scope" value="Eukaryota"/>
</dbReference>
<evidence type="ECO:0000313" key="6">
    <source>
        <dbReference type="Ensembl" id="ENSLAFP00000019487.1"/>
    </source>
</evidence>
<dbReference type="AlphaFoldDB" id="G3TV79"/>
<evidence type="ECO:0000256" key="4">
    <source>
        <dbReference type="ARBA" id="ARBA00022801"/>
    </source>
</evidence>
<reference evidence="6" key="3">
    <citation type="submission" date="2025-09" db="UniProtKB">
        <authorList>
            <consortium name="Ensembl"/>
        </authorList>
    </citation>
    <scope>IDENTIFICATION</scope>
    <source>
        <strain evidence="6">Isolate ISIS603380</strain>
    </source>
</reference>
<dbReference type="Pfam" id="PF05577">
    <property type="entry name" value="Peptidase_S28"/>
    <property type="match status" value="1"/>
</dbReference>
<protein>
    <recommendedName>
        <fullName evidence="8">Serine protease 16</fullName>
    </recommendedName>
</protein>
<dbReference type="InterPro" id="IPR029058">
    <property type="entry name" value="AB_hydrolase_fold"/>
</dbReference>
<keyword evidence="5" id="KW-0325">Glycoprotein</keyword>
<organism evidence="6 7">
    <name type="scientific">Loxodonta africana</name>
    <name type="common">African elephant</name>
    <dbReference type="NCBI Taxonomy" id="9785"/>
    <lineage>
        <taxon>Eukaryota</taxon>
        <taxon>Metazoa</taxon>
        <taxon>Chordata</taxon>
        <taxon>Craniata</taxon>
        <taxon>Vertebrata</taxon>
        <taxon>Euteleostomi</taxon>
        <taxon>Mammalia</taxon>
        <taxon>Eutheria</taxon>
        <taxon>Afrotheria</taxon>
        <taxon>Proboscidea</taxon>
        <taxon>Elephantidae</taxon>
        <taxon>Loxodonta</taxon>
    </lineage>
</organism>
<sequence length="393" mass="44691">QRYFINNTFYKPGGPVFLMIGGWMTIGTNWVSTDYTWITYAERLGAFCLALEHRFYGQSQPTGDLSTASLRYLRSKQVLADIAYFRTEIAKKMGLIKNKWVVFGGSYGGSLAVWSRIKYPNLFAAAVSSSAPVKVKVNFYVEYFEGVHSALATHNSECSKAVKDALGQVIKLLKFPKYYRRLKNDFMLCEHLKVNSVMDSTYFVENLLIFLASIIQRNKDNETTKGLVKSTPNIDDFCDKMTNTSLGSPYYRYARIMTIRFKNGNPSCLDANYQNFLKSMSDSDLDKENIEEDRQWFYQSCTELGFFQTTHSRNHTFSGLPLRYFLSQCLGVFGSEFNYNSLTQSVQAINMYYGGFNVNGSKIIFSNGSLDPWNALGITKDISEDLPAVFIKG</sequence>
<comment type="similarity">
    <text evidence="1">Belongs to the peptidase S28 family.</text>
</comment>
<dbReference type="MEROPS" id="S28.A10"/>
<accession>G3TV79</accession>
<dbReference type="InterPro" id="IPR042269">
    <property type="entry name" value="Ser_carbopepase_S28_SKS"/>
</dbReference>
<dbReference type="GeneTree" id="ENSGT00940000164087"/>
<dbReference type="PANTHER" id="PTHR11010">
    <property type="entry name" value="PROTEASE S28 PRO-X CARBOXYPEPTIDASE-RELATED"/>
    <property type="match status" value="1"/>
</dbReference>
<reference evidence="6" key="2">
    <citation type="submission" date="2025-08" db="UniProtKB">
        <authorList>
            <consortium name="Ensembl"/>
        </authorList>
    </citation>
    <scope>IDENTIFICATION</scope>
    <source>
        <strain evidence="6">Isolate ISIS603380</strain>
    </source>
</reference>
<evidence type="ECO:0000256" key="5">
    <source>
        <dbReference type="ARBA" id="ARBA00023180"/>
    </source>
</evidence>
<keyword evidence="7" id="KW-1185">Reference proteome</keyword>
<dbReference type="GO" id="GO:0006508">
    <property type="term" value="P:proteolysis"/>
    <property type="evidence" value="ECO:0007669"/>
    <property type="project" value="UniProtKB-KW"/>
</dbReference>
<dbReference type="GO" id="GO:0008239">
    <property type="term" value="F:dipeptidyl-peptidase activity"/>
    <property type="evidence" value="ECO:0007669"/>
    <property type="project" value="TreeGrafter"/>
</dbReference>
<dbReference type="PANTHER" id="PTHR11010:SF117">
    <property type="entry name" value="SERINE PROTEASE 16"/>
    <property type="match status" value="1"/>
</dbReference>
<dbReference type="Gene3D" id="1.20.120.980">
    <property type="entry name" value="Serine carboxypeptidase S28, SKS domain"/>
    <property type="match status" value="1"/>
</dbReference>
<dbReference type="SUPFAM" id="SSF53474">
    <property type="entry name" value="alpha/beta-Hydrolases"/>
    <property type="match status" value="1"/>
</dbReference>
<evidence type="ECO:0000313" key="7">
    <source>
        <dbReference type="Proteomes" id="UP000007646"/>
    </source>
</evidence>